<dbReference type="InterPro" id="IPR036249">
    <property type="entry name" value="Thioredoxin-like_sf"/>
</dbReference>
<feature type="domain" description="Thioredoxin" evidence="1">
    <location>
        <begin position="1"/>
        <end position="150"/>
    </location>
</feature>
<dbReference type="PROSITE" id="PS51352">
    <property type="entry name" value="THIOREDOXIN_2"/>
    <property type="match status" value="1"/>
</dbReference>
<dbReference type="AlphaFoldDB" id="A0A2A2JP59"/>
<dbReference type="STRING" id="2018661.A0A2A2JP59"/>
<organism evidence="2 3">
    <name type="scientific">Diploscapter pachys</name>
    <dbReference type="NCBI Taxonomy" id="2018661"/>
    <lineage>
        <taxon>Eukaryota</taxon>
        <taxon>Metazoa</taxon>
        <taxon>Ecdysozoa</taxon>
        <taxon>Nematoda</taxon>
        <taxon>Chromadorea</taxon>
        <taxon>Rhabditida</taxon>
        <taxon>Rhabditina</taxon>
        <taxon>Rhabditomorpha</taxon>
        <taxon>Rhabditoidea</taxon>
        <taxon>Rhabditidae</taxon>
        <taxon>Diploscapter</taxon>
    </lineage>
</organism>
<dbReference type="Gene3D" id="3.40.30.10">
    <property type="entry name" value="Glutaredoxin"/>
    <property type="match status" value="1"/>
</dbReference>
<dbReference type="InterPro" id="IPR012336">
    <property type="entry name" value="Thioredoxin-like_fold"/>
</dbReference>
<gene>
    <name evidence="2" type="ORF">WR25_20868</name>
</gene>
<dbReference type="InterPro" id="IPR029519">
    <property type="entry name" value="RdCVF2"/>
</dbReference>
<dbReference type="SUPFAM" id="SSF52833">
    <property type="entry name" value="Thioredoxin-like"/>
    <property type="match status" value="1"/>
</dbReference>
<dbReference type="PANTHER" id="PTHR46762">
    <property type="entry name" value="NUCLEOREDOXIN-LIKE PROTEIN 2"/>
    <property type="match status" value="1"/>
</dbReference>
<dbReference type="GO" id="GO:0045494">
    <property type="term" value="P:photoreceptor cell maintenance"/>
    <property type="evidence" value="ECO:0007669"/>
    <property type="project" value="InterPro"/>
</dbReference>
<accession>A0A2A2JP59</accession>
<protein>
    <recommendedName>
        <fullName evidence="1">Thioredoxin domain-containing protein</fullName>
    </recommendedName>
</protein>
<dbReference type="GO" id="GO:0007600">
    <property type="term" value="P:sensory perception"/>
    <property type="evidence" value="ECO:0007669"/>
    <property type="project" value="InterPro"/>
</dbReference>
<dbReference type="Proteomes" id="UP000218231">
    <property type="component" value="Unassembled WGS sequence"/>
</dbReference>
<evidence type="ECO:0000313" key="3">
    <source>
        <dbReference type="Proteomes" id="UP000218231"/>
    </source>
</evidence>
<dbReference type="PANTHER" id="PTHR46762:SF1">
    <property type="entry name" value="NUCLEOREDOXIN-LIKE PROTEIN 2"/>
    <property type="match status" value="1"/>
</dbReference>
<evidence type="ECO:0000259" key="1">
    <source>
        <dbReference type="PROSITE" id="PS51352"/>
    </source>
</evidence>
<keyword evidence="3" id="KW-1185">Reference proteome</keyword>
<sequence length="152" mass="17692">MANLLAGVPITLKDGREVNASDHLRGKIVVLYFSASWCHPCRDFFPYIKEFYDRLAPYRNAVEVVLVSRDYMRFQLSEYYEKHGCSWAYIPLKHPIVNQLFQRYNVEALPTCLVVNSDGQVIDGHAEHQVKEFVSRPIELVERWRRTASALC</sequence>
<dbReference type="Pfam" id="PF13905">
    <property type="entry name" value="Thioredoxin_8"/>
    <property type="match status" value="1"/>
</dbReference>
<comment type="caution">
    <text evidence="2">The sequence shown here is derived from an EMBL/GenBank/DDBJ whole genome shotgun (WGS) entry which is preliminary data.</text>
</comment>
<name>A0A2A2JP59_9BILA</name>
<dbReference type="OrthoDB" id="189920at2759"/>
<dbReference type="InterPro" id="IPR013766">
    <property type="entry name" value="Thioredoxin_domain"/>
</dbReference>
<reference evidence="2 3" key="1">
    <citation type="journal article" date="2017" name="Curr. Biol.">
        <title>Genome architecture and evolution of a unichromosomal asexual nematode.</title>
        <authorList>
            <person name="Fradin H."/>
            <person name="Zegar C."/>
            <person name="Gutwein M."/>
            <person name="Lucas J."/>
            <person name="Kovtun M."/>
            <person name="Corcoran D."/>
            <person name="Baugh L.R."/>
            <person name="Kiontke K."/>
            <person name="Gunsalus K."/>
            <person name="Fitch D.H."/>
            <person name="Piano F."/>
        </authorList>
    </citation>
    <scope>NUCLEOTIDE SEQUENCE [LARGE SCALE GENOMIC DNA]</scope>
    <source>
        <strain evidence="2">PF1309</strain>
    </source>
</reference>
<dbReference type="EMBL" id="LIAE01010300">
    <property type="protein sequence ID" value="PAV63616.1"/>
    <property type="molecule type" value="Genomic_DNA"/>
</dbReference>
<evidence type="ECO:0000313" key="2">
    <source>
        <dbReference type="EMBL" id="PAV63616.1"/>
    </source>
</evidence>
<proteinExistence type="predicted"/>